<organism evidence="1 2">
    <name type="scientific">Vulcanibacillus modesticaldus</name>
    <dbReference type="NCBI Taxonomy" id="337097"/>
    <lineage>
        <taxon>Bacteria</taxon>
        <taxon>Bacillati</taxon>
        <taxon>Bacillota</taxon>
        <taxon>Bacilli</taxon>
        <taxon>Bacillales</taxon>
        <taxon>Bacillaceae</taxon>
        <taxon>Vulcanibacillus</taxon>
    </lineage>
</organism>
<dbReference type="EMBL" id="MIJF01000037">
    <property type="protein sequence ID" value="OEF99004.1"/>
    <property type="molecule type" value="Genomic_DNA"/>
</dbReference>
<protein>
    <submittedName>
        <fullName evidence="1">Uncharacterized protein</fullName>
    </submittedName>
</protein>
<evidence type="ECO:0000313" key="2">
    <source>
        <dbReference type="Proteomes" id="UP000243739"/>
    </source>
</evidence>
<comment type="caution">
    <text evidence="1">The sequence shown here is derived from an EMBL/GenBank/DDBJ whole genome shotgun (WGS) entry which is preliminary data.</text>
</comment>
<dbReference type="AlphaFoldDB" id="A0A1D2YTI0"/>
<name>A0A1D2YTI0_9BACI</name>
<reference evidence="1 2" key="1">
    <citation type="submission" date="2016-09" db="EMBL/GenBank/DDBJ databases">
        <title>Draft genome sequence for the type strain of Vulcanibacillus modesticaldus BR, a strictly anaerobic, moderately thermophilic, and nitrate-reducing bacterium from deep sea-hydrothermal vents of the Mid-Atlantic Ridge.</title>
        <authorList>
            <person name="Abin C.A."/>
            <person name="Hollibaugh J.T."/>
        </authorList>
    </citation>
    <scope>NUCLEOTIDE SEQUENCE [LARGE SCALE GENOMIC DNA]</scope>
    <source>
        <strain evidence="1 2">BR</strain>
    </source>
</reference>
<evidence type="ECO:0000313" key="1">
    <source>
        <dbReference type="EMBL" id="OEF99004.1"/>
    </source>
</evidence>
<gene>
    <name evidence="1" type="ORF">BHF71_10245</name>
</gene>
<proteinExistence type="predicted"/>
<dbReference type="Proteomes" id="UP000243739">
    <property type="component" value="Unassembled WGS sequence"/>
</dbReference>
<keyword evidence="2" id="KW-1185">Reference proteome</keyword>
<accession>A0A1D2YTI0</accession>
<sequence length="72" mass="8735">MLRKKFLLLVVVLLFISNIYLIDLNLKNKQSEQKSFYTKIKETIEKNFNLKEILYIQVFENDILVLLEDNWI</sequence>